<dbReference type="AlphaFoldDB" id="A0A839ZXA8"/>
<dbReference type="RefSeq" id="WP_183771047.1">
    <property type="nucleotide sequence ID" value="NZ_JACIDK010000002.1"/>
</dbReference>
<dbReference type="Proteomes" id="UP000530564">
    <property type="component" value="Unassembled WGS sequence"/>
</dbReference>
<sequence length="174" mass="19004">MAISLYDVSVASFLQTVGGVAGFLERGLAHCQDNGIDPQEIVTSKMCEDMFDFRFQVISVAHHSLGAIEGVKAGVFSPGGDQAAQDLPSLIALIKDTHAKLAAIKPDEINAYEGKDVYFEFRGTKIPFTAENFLMSFSLPNLHFHATTAYDLLRSRGVPIGKRDYMGALRMKMG</sequence>
<dbReference type="InterPro" id="IPR018531">
    <property type="entry name" value="DUF1993"/>
</dbReference>
<dbReference type="Pfam" id="PF09351">
    <property type="entry name" value="DUF1993"/>
    <property type="match status" value="1"/>
</dbReference>
<dbReference type="PANTHER" id="PTHR36922:SF1">
    <property type="entry name" value="DUF1993 DOMAIN-CONTAINING PROTEIN"/>
    <property type="match status" value="1"/>
</dbReference>
<evidence type="ECO:0008006" key="3">
    <source>
        <dbReference type="Google" id="ProtNLM"/>
    </source>
</evidence>
<evidence type="ECO:0000313" key="2">
    <source>
        <dbReference type="Proteomes" id="UP000530564"/>
    </source>
</evidence>
<accession>A0A839ZXA8</accession>
<dbReference type="PANTHER" id="PTHR36922">
    <property type="entry name" value="BLL2446 PROTEIN"/>
    <property type="match status" value="1"/>
</dbReference>
<reference evidence="1 2" key="1">
    <citation type="submission" date="2020-08" db="EMBL/GenBank/DDBJ databases">
        <title>Genomic Encyclopedia of Type Strains, Phase IV (KMG-IV): sequencing the most valuable type-strain genomes for metagenomic binning, comparative biology and taxonomic classification.</title>
        <authorList>
            <person name="Goeker M."/>
        </authorList>
    </citation>
    <scope>NUCLEOTIDE SEQUENCE [LARGE SCALE GENOMIC DNA]</scope>
    <source>
        <strain evidence="1 2">DSM 21793</strain>
    </source>
</reference>
<keyword evidence="2" id="KW-1185">Reference proteome</keyword>
<dbReference type="InterPro" id="IPR034660">
    <property type="entry name" value="DinB/YfiT-like"/>
</dbReference>
<dbReference type="SUPFAM" id="SSF109854">
    <property type="entry name" value="DinB/YfiT-like putative metalloenzymes"/>
    <property type="match status" value="1"/>
</dbReference>
<dbReference type="EMBL" id="JACIDK010000002">
    <property type="protein sequence ID" value="MBB3890708.1"/>
    <property type="molecule type" value="Genomic_DNA"/>
</dbReference>
<gene>
    <name evidence="1" type="ORF">GGQ61_001425</name>
</gene>
<protein>
    <recommendedName>
        <fullName evidence="3">DUF1993 domain-containing protein</fullName>
    </recommendedName>
</protein>
<proteinExistence type="predicted"/>
<organism evidence="1 2">
    <name type="scientific">Phenylobacterium haematophilum</name>
    <dbReference type="NCBI Taxonomy" id="98513"/>
    <lineage>
        <taxon>Bacteria</taxon>
        <taxon>Pseudomonadati</taxon>
        <taxon>Pseudomonadota</taxon>
        <taxon>Alphaproteobacteria</taxon>
        <taxon>Caulobacterales</taxon>
        <taxon>Caulobacteraceae</taxon>
        <taxon>Phenylobacterium</taxon>
    </lineage>
</organism>
<name>A0A839ZXA8_9CAUL</name>
<evidence type="ECO:0000313" key="1">
    <source>
        <dbReference type="EMBL" id="MBB3890708.1"/>
    </source>
</evidence>
<dbReference type="Gene3D" id="1.20.120.450">
    <property type="entry name" value="dinb family like domain"/>
    <property type="match status" value="1"/>
</dbReference>
<comment type="caution">
    <text evidence="1">The sequence shown here is derived from an EMBL/GenBank/DDBJ whole genome shotgun (WGS) entry which is preliminary data.</text>
</comment>